<dbReference type="GO" id="GO:0015628">
    <property type="term" value="P:protein secretion by the type II secretion system"/>
    <property type="evidence" value="ECO:0007669"/>
    <property type="project" value="TreeGrafter"/>
</dbReference>
<dbReference type="STRING" id="642227.HA49_19045"/>
<keyword evidence="4" id="KW-1003">Cell membrane</keyword>
<dbReference type="PANTHER" id="PTHR30012:SF7">
    <property type="entry name" value="PROTEIN TRANSPORT PROTEIN HOFC HOMOLOG"/>
    <property type="match status" value="1"/>
</dbReference>
<evidence type="ECO:0000256" key="2">
    <source>
        <dbReference type="ARBA" id="ARBA00005745"/>
    </source>
</evidence>
<keyword evidence="5" id="KW-0997">Cell inner membrane</keyword>
<accession>A0A095V6V1</accession>
<evidence type="ECO:0000259" key="11">
    <source>
        <dbReference type="Pfam" id="PF00482"/>
    </source>
</evidence>
<dbReference type="Proteomes" id="UP000029577">
    <property type="component" value="Unassembled WGS sequence"/>
</dbReference>
<evidence type="ECO:0000256" key="6">
    <source>
        <dbReference type="ARBA" id="ARBA00022692"/>
    </source>
</evidence>
<dbReference type="RefSeq" id="WP_038023038.1">
    <property type="nucleotide sequence ID" value="NZ_JPKR02000003.1"/>
</dbReference>
<keyword evidence="6 9" id="KW-0812">Transmembrane</keyword>
<feature type="domain" description="Type II secretion system protein GspF" evidence="11">
    <location>
        <begin position="64"/>
        <end position="187"/>
    </location>
</feature>
<sequence length="399" mass="44928">MDHSILFDWQAVNRQGEYFAGSTLVRTRQQLVDFMQTEGLVPTEIIQRKTYSARHWRWPDRILFFSQTGTLLQAGLPLADGLSLLAGSHPARHWRSVMLQLQQQILSGQSFSVALRQWPEIFPPVCISLISAGEQTGQLEYCCIKLAQQQQRQLQLKQQLLKAMRYPLFMLLLTVLISSGMLLWVLPEFAAIYRSSNTPLPEFTRLLISLSDNLIAILPGIAALLIALIFGWQIKRRSNHAWQLTEQRFLLRLPLAGVLWQSTILAQIFSVLALTQQSGLPLREGLKITGKLQHGILWQQGLDNLRMHIEQGQSLSSGLIQQVGFPPLCYMLTRLGEQTGTLDHLFGRLADWYETQASRTTADLAASVEPVMLLITGIITGSIVVAMYLPMFSLGEALL</sequence>
<evidence type="ECO:0000256" key="1">
    <source>
        <dbReference type="ARBA" id="ARBA00004429"/>
    </source>
</evidence>
<dbReference type="EMBL" id="JPKR02000003">
    <property type="protein sequence ID" value="KGD70535.1"/>
    <property type="molecule type" value="Genomic_DNA"/>
</dbReference>
<keyword evidence="7 10" id="KW-1133">Transmembrane helix</keyword>
<dbReference type="InterPro" id="IPR042094">
    <property type="entry name" value="T2SS_GspF_sf"/>
</dbReference>
<evidence type="ECO:0000256" key="5">
    <source>
        <dbReference type="ARBA" id="ARBA00022519"/>
    </source>
</evidence>
<protein>
    <recommendedName>
        <fullName evidence="11">Type II secretion system protein GspF domain-containing protein</fullName>
    </recommendedName>
</protein>
<dbReference type="InterPro" id="IPR001992">
    <property type="entry name" value="T2SS_GspF/T4SS_PilC_CS"/>
</dbReference>
<dbReference type="FunFam" id="1.20.81.30:FF:000001">
    <property type="entry name" value="Type II secretion system protein F"/>
    <property type="match status" value="1"/>
</dbReference>
<comment type="similarity">
    <text evidence="2 9">Belongs to the GSP F family.</text>
</comment>
<dbReference type="Pfam" id="PF00482">
    <property type="entry name" value="T2SSF"/>
    <property type="match status" value="2"/>
</dbReference>
<keyword evidence="13" id="KW-1185">Reference proteome</keyword>
<evidence type="ECO:0000256" key="8">
    <source>
        <dbReference type="ARBA" id="ARBA00023136"/>
    </source>
</evidence>
<evidence type="ECO:0000256" key="4">
    <source>
        <dbReference type="ARBA" id="ARBA00022475"/>
    </source>
</evidence>
<organism evidence="12 13">
    <name type="scientific">Tatumella morbirosei</name>
    <dbReference type="NCBI Taxonomy" id="642227"/>
    <lineage>
        <taxon>Bacteria</taxon>
        <taxon>Pseudomonadati</taxon>
        <taxon>Pseudomonadota</taxon>
        <taxon>Gammaproteobacteria</taxon>
        <taxon>Enterobacterales</taxon>
        <taxon>Erwiniaceae</taxon>
        <taxon>Tatumella</taxon>
    </lineage>
</organism>
<dbReference type="InterPro" id="IPR018076">
    <property type="entry name" value="T2SS_GspF_dom"/>
</dbReference>
<dbReference type="AlphaFoldDB" id="A0A095V6V1"/>
<dbReference type="Gene3D" id="1.20.81.30">
    <property type="entry name" value="Type II secretion system (T2SS), domain F"/>
    <property type="match status" value="2"/>
</dbReference>
<dbReference type="NCBIfam" id="NF007861">
    <property type="entry name" value="PRK10573.1"/>
    <property type="match status" value="1"/>
</dbReference>
<evidence type="ECO:0000256" key="7">
    <source>
        <dbReference type="ARBA" id="ARBA00022989"/>
    </source>
</evidence>
<gene>
    <name evidence="12" type="ORF">HA49_19045</name>
</gene>
<dbReference type="PANTHER" id="PTHR30012">
    <property type="entry name" value="GENERAL SECRETION PATHWAY PROTEIN"/>
    <property type="match status" value="1"/>
</dbReference>
<evidence type="ECO:0000256" key="3">
    <source>
        <dbReference type="ARBA" id="ARBA00022448"/>
    </source>
</evidence>
<comment type="caution">
    <text evidence="12">The sequence shown here is derived from an EMBL/GenBank/DDBJ whole genome shotgun (WGS) entry which is preliminary data.</text>
</comment>
<feature type="transmembrane region" description="Helical" evidence="10">
    <location>
        <begin position="206"/>
        <end position="232"/>
    </location>
</feature>
<dbReference type="eggNOG" id="COG1459">
    <property type="taxonomic scope" value="Bacteria"/>
</dbReference>
<comment type="subcellular location">
    <subcellularLocation>
        <location evidence="1 9">Cell inner membrane</location>
        <topology evidence="1 9">Multi-pass membrane protein</topology>
    </subcellularLocation>
</comment>
<evidence type="ECO:0000256" key="10">
    <source>
        <dbReference type="SAM" id="Phobius"/>
    </source>
</evidence>
<feature type="transmembrane region" description="Helical" evidence="10">
    <location>
        <begin position="166"/>
        <end position="186"/>
    </location>
</feature>
<feature type="transmembrane region" description="Helical" evidence="10">
    <location>
        <begin position="371"/>
        <end position="389"/>
    </location>
</feature>
<evidence type="ECO:0000313" key="12">
    <source>
        <dbReference type="EMBL" id="KGD70535.1"/>
    </source>
</evidence>
<evidence type="ECO:0000256" key="9">
    <source>
        <dbReference type="RuleBase" id="RU003923"/>
    </source>
</evidence>
<reference evidence="12" key="1">
    <citation type="submission" date="2014-12" db="EMBL/GenBank/DDBJ databases">
        <title>The draft genome of the Tatumella morbirosei type strain, LMG23360T isolated from pineapple rot.</title>
        <authorList>
            <person name="Smits T.H."/>
            <person name="Palmer M."/>
            <person name="Venter S.N."/>
            <person name="Duffy B."/>
            <person name="Steenkamp E.T."/>
            <person name="Chan W.Y."/>
            <person name="Coutinho T.A."/>
            <person name="Coetzee M.P."/>
            <person name="De Maayer P."/>
        </authorList>
    </citation>
    <scope>NUCLEOTIDE SEQUENCE [LARGE SCALE GENOMIC DNA]</scope>
    <source>
        <strain evidence="12">LMG 23360</strain>
    </source>
</reference>
<evidence type="ECO:0000313" key="13">
    <source>
        <dbReference type="Proteomes" id="UP000029577"/>
    </source>
</evidence>
<dbReference type="PROSITE" id="PS00874">
    <property type="entry name" value="T2SP_F"/>
    <property type="match status" value="1"/>
</dbReference>
<name>A0A095V6V1_9GAMM</name>
<keyword evidence="8 10" id="KW-0472">Membrane</keyword>
<dbReference type="PRINTS" id="PR00812">
    <property type="entry name" value="BCTERIALGSPF"/>
</dbReference>
<keyword evidence="3 9" id="KW-0813">Transport</keyword>
<dbReference type="InterPro" id="IPR003004">
    <property type="entry name" value="GspF/PilC"/>
</dbReference>
<dbReference type="GO" id="GO:0005886">
    <property type="term" value="C:plasma membrane"/>
    <property type="evidence" value="ECO:0007669"/>
    <property type="project" value="UniProtKB-SubCell"/>
</dbReference>
<proteinExistence type="inferred from homology"/>
<feature type="domain" description="Type II secretion system protein GspF" evidence="11">
    <location>
        <begin position="271"/>
        <end position="390"/>
    </location>
</feature>